<gene>
    <name evidence="10" type="ORF">HETIRDRAFT_126468</name>
</gene>
<evidence type="ECO:0000256" key="7">
    <source>
        <dbReference type="ARBA" id="ARBA00023136"/>
    </source>
</evidence>
<evidence type="ECO:0000313" key="10">
    <source>
        <dbReference type="EMBL" id="ETW83194.1"/>
    </source>
</evidence>
<organism evidence="10 11">
    <name type="scientific">Heterobasidion irregulare (strain TC 32-1)</name>
    <dbReference type="NCBI Taxonomy" id="747525"/>
    <lineage>
        <taxon>Eukaryota</taxon>
        <taxon>Fungi</taxon>
        <taxon>Dikarya</taxon>
        <taxon>Basidiomycota</taxon>
        <taxon>Agaricomycotina</taxon>
        <taxon>Agaricomycetes</taxon>
        <taxon>Russulales</taxon>
        <taxon>Bondarzewiaceae</taxon>
        <taxon>Heterobasidion</taxon>
        <taxon>Heterobasidion annosum species complex</taxon>
    </lineage>
</organism>
<dbReference type="GeneID" id="20666943"/>
<keyword evidence="6 8" id="KW-1133">Transmembrane helix</keyword>
<comment type="subcellular location">
    <subcellularLocation>
        <location evidence="1">Membrane</location>
        <topology evidence="1">Multi-pass membrane protein</topology>
    </subcellularLocation>
</comment>
<evidence type="ECO:0000259" key="9">
    <source>
        <dbReference type="Pfam" id="PF13813"/>
    </source>
</evidence>
<evidence type="ECO:0000256" key="4">
    <source>
        <dbReference type="ARBA" id="ARBA00022679"/>
    </source>
</evidence>
<dbReference type="InterPro" id="IPR032805">
    <property type="entry name" value="Wax_synthase_dom"/>
</dbReference>
<feature type="transmembrane region" description="Helical" evidence="8">
    <location>
        <begin position="360"/>
        <end position="380"/>
    </location>
</feature>
<reference evidence="10 11" key="1">
    <citation type="journal article" date="2012" name="New Phytol.">
        <title>Insight into trade-off between wood decay and parasitism from the genome of a fungal forest pathogen.</title>
        <authorList>
            <person name="Olson A."/>
            <person name="Aerts A."/>
            <person name="Asiegbu F."/>
            <person name="Belbahri L."/>
            <person name="Bouzid O."/>
            <person name="Broberg A."/>
            <person name="Canback B."/>
            <person name="Coutinho P.M."/>
            <person name="Cullen D."/>
            <person name="Dalman K."/>
            <person name="Deflorio G."/>
            <person name="van Diepen L.T."/>
            <person name="Dunand C."/>
            <person name="Duplessis S."/>
            <person name="Durling M."/>
            <person name="Gonthier P."/>
            <person name="Grimwood J."/>
            <person name="Fossdal C.G."/>
            <person name="Hansson D."/>
            <person name="Henrissat B."/>
            <person name="Hietala A."/>
            <person name="Himmelstrand K."/>
            <person name="Hoffmeister D."/>
            <person name="Hogberg N."/>
            <person name="James T.Y."/>
            <person name="Karlsson M."/>
            <person name="Kohler A."/>
            <person name="Kues U."/>
            <person name="Lee Y.H."/>
            <person name="Lin Y.C."/>
            <person name="Lind M."/>
            <person name="Lindquist E."/>
            <person name="Lombard V."/>
            <person name="Lucas S."/>
            <person name="Lunden K."/>
            <person name="Morin E."/>
            <person name="Murat C."/>
            <person name="Park J."/>
            <person name="Raffaello T."/>
            <person name="Rouze P."/>
            <person name="Salamov A."/>
            <person name="Schmutz J."/>
            <person name="Solheim H."/>
            <person name="Stahlberg J."/>
            <person name="Velez H."/>
            <person name="de Vries R.P."/>
            <person name="Wiebenga A."/>
            <person name="Woodward S."/>
            <person name="Yakovlev I."/>
            <person name="Garbelotto M."/>
            <person name="Martin F."/>
            <person name="Grigoriev I.V."/>
            <person name="Stenlid J."/>
        </authorList>
    </citation>
    <scope>NUCLEOTIDE SEQUENCE [LARGE SCALE GENOMIC DNA]</scope>
    <source>
        <strain evidence="10 11">TC 32-1</strain>
    </source>
</reference>
<name>W4KBS3_HETIT</name>
<evidence type="ECO:0000256" key="1">
    <source>
        <dbReference type="ARBA" id="ARBA00004141"/>
    </source>
</evidence>
<feature type="transmembrane region" description="Helical" evidence="8">
    <location>
        <begin position="301"/>
        <end position="321"/>
    </location>
</feature>
<dbReference type="EMBL" id="KI925457">
    <property type="protein sequence ID" value="ETW83194.1"/>
    <property type="molecule type" value="Genomic_DNA"/>
</dbReference>
<dbReference type="eggNOG" id="ENOG502S5TH">
    <property type="taxonomic scope" value="Eukaryota"/>
</dbReference>
<keyword evidence="7 8" id="KW-0472">Membrane</keyword>
<dbReference type="STRING" id="747525.W4KBS3"/>
<evidence type="ECO:0000256" key="6">
    <source>
        <dbReference type="ARBA" id="ARBA00022989"/>
    </source>
</evidence>
<keyword evidence="4" id="KW-0808">Transferase</keyword>
<dbReference type="GO" id="GO:0006629">
    <property type="term" value="P:lipid metabolic process"/>
    <property type="evidence" value="ECO:0007669"/>
    <property type="project" value="InterPro"/>
</dbReference>
<feature type="transmembrane region" description="Helical" evidence="8">
    <location>
        <begin position="25"/>
        <end position="44"/>
    </location>
</feature>
<dbReference type="GO" id="GO:0016020">
    <property type="term" value="C:membrane"/>
    <property type="evidence" value="ECO:0007669"/>
    <property type="project" value="UniProtKB-SubCell"/>
</dbReference>
<dbReference type="AlphaFoldDB" id="W4KBS3"/>
<dbReference type="Pfam" id="PF13813">
    <property type="entry name" value="MBOAT_2"/>
    <property type="match status" value="1"/>
</dbReference>
<dbReference type="InParanoid" id="W4KBS3"/>
<evidence type="ECO:0000256" key="3">
    <source>
        <dbReference type="ARBA" id="ARBA00007282"/>
    </source>
</evidence>
<feature type="transmembrane region" description="Helical" evidence="8">
    <location>
        <begin position="51"/>
        <end position="71"/>
    </location>
</feature>
<comment type="pathway">
    <text evidence="2">Secondary metabolite biosynthesis.</text>
</comment>
<feature type="transmembrane region" description="Helical" evidence="8">
    <location>
        <begin position="328"/>
        <end position="348"/>
    </location>
</feature>
<dbReference type="OrthoDB" id="1077582at2759"/>
<evidence type="ECO:0000256" key="2">
    <source>
        <dbReference type="ARBA" id="ARBA00005179"/>
    </source>
</evidence>
<dbReference type="PANTHER" id="PTHR31595:SF57">
    <property type="entry name" value="OS04G0481900 PROTEIN"/>
    <property type="match status" value="1"/>
</dbReference>
<dbReference type="HOGENOM" id="CLU_034105_1_0_1"/>
<dbReference type="PANTHER" id="PTHR31595">
    <property type="entry name" value="LONG-CHAIN-ALCOHOL O-FATTY-ACYLTRANSFERASE 3-RELATED"/>
    <property type="match status" value="1"/>
</dbReference>
<dbReference type="Proteomes" id="UP000030671">
    <property type="component" value="Unassembled WGS sequence"/>
</dbReference>
<comment type="similarity">
    <text evidence="3">Belongs to the wax synthase family.</text>
</comment>
<keyword evidence="11" id="KW-1185">Reference proteome</keyword>
<feature type="transmembrane region" description="Helical" evidence="8">
    <location>
        <begin position="91"/>
        <end position="110"/>
    </location>
</feature>
<dbReference type="KEGG" id="hir:HETIRDRAFT_126468"/>
<evidence type="ECO:0000256" key="8">
    <source>
        <dbReference type="SAM" id="Phobius"/>
    </source>
</evidence>
<accession>W4KBS3</accession>
<dbReference type="InterPro" id="IPR044851">
    <property type="entry name" value="Wax_synthase"/>
</dbReference>
<dbReference type="RefSeq" id="XP_009545475.1">
    <property type="nucleotide sequence ID" value="XM_009547180.1"/>
</dbReference>
<sequence length="411" mass="46426">MELPTFIANTISLPDPRFRHPATPAALLPVFACYYLHAILVLLPQTSALRFALLPVTVWQAWYVAVHYDLAKGIAGFLGVSSHERIVCWNYAYVIAMCVIVLRAIEWTSVKGTLKRYRTPEDVGKDPKYPPTIHGVLLDAVDLIFNQRGQSWSWSRHPFPSNSRESQSIPRLLSSLVFKSIVFDATHYALQYFCPSLDRPEGDTVFDTSLPPAMRYLKAIYLTISSAIIVYTAVDLLYLTAVIPARLLLRHDASRWPSLSNRPWLSTSLADFWGRRWHQFFRHIFIAVGSRPLYPLFGRPGAVLGSFFVSAVIHDWGLWGLGRGTEFLTVGGFFVLMGVGLIMEEIWAKVLGRKVGGFWGWAWTMTWTVGWATMMVDAWARRGLVGSDFMPQGYRPGKPLVDVMLNLVRGT</sequence>
<dbReference type="GO" id="GO:0008374">
    <property type="term" value="F:O-acyltransferase activity"/>
    <property type="evidence" value="ECO:0007669"/>
    <property type="project" value="InterPro"/>
</dbReference>
<feature type="domain" description="Wax synthase" evidence="9">
    <location>
        <begin position="256"/>
        <end position="335"/>
    </location>
</feature>
<proteinExistence type="inferred from homology"/>
<feature type="transmembrane region" description="Helical" evidence="8">
    <location>
        <begin position="219"/>
        <end position="241"/>
    </location>
</feature>
<evidence type="ECO:0000256" key="5">
    <source>
        <dbReference type="ARBA" id="ARBA00022692"/>
    </source>
</evidence>
<keyword evidence="5 8" id="KW-0812">Transmembrane</keyword>
<evidence type="ECO:0000313" key="11">
    <source>
        <dbReference type="Proteomes" id="UP000030671"/>
    </source>
</evidence>
<protein>
    <recommendedName>
        <fullName evidence="9">Wax synthase domain-containing protein</fullName>
    </recommendedName>
</protein>